<gene>
    <name evidence="1" type="ORF">MRB53_007522</name>
</gene>
<reference evidence="1 2" key="1">
    <citation type="journal article" date="2022" name="Hortic Res">
        <title>A haplotype resolved chromosomal level avocado genome allows analysis of novel avocado genes.</title>
        <authorList>
            <person name="Nath O."/>
            <person name="Fletcher S.J."/>
            <person name="Hayward A."/>
            <person name="Shaw L.M."/>
            <person name="Masouleh A.K."/>
            <person name="Furtado A."/>
            <person name="Henry R.J."/>
            <person name="Mitter N."/>
        </authorList>
    </citation>
    <scope>NUCLEOTIDE SEQUENCE [LARGE SCALE GENOMIC DNA]</scope>
    <source>
        <strain evidence="2">cv. Hass</strain>
    </source>
</reference>
<protein>
    <submittedName>
        <fullName evidence="1">Uncharacterized protein</fullName>
    </submittedName>
</protein>
<organism evidence="1 2">
    <name type="scientific">Persea americana</name>
    <name type="common">Avocado</name>
    <dbReference type="NCBI Taxonomy" id="3435"/>
    <lineage>
        <taxon>Eukaryota</taxon>
        <taxon>Viridiplantae</taxon>
        <taxon>Streptophyta</taxon>
        <taxon>Embryophyta</taxon>
        <taxon>Tracheophyta</taxon>
        <taxon>Spermatophyta</taxon>
        <taxon>Magnoliopsida</taxon>
        <taxon>Magnoliidae</taxon>
        <taxon>Laurales</taxon>
        <taxon>Lauraceae</taxon>
        <taxon>Persea</taxon>
    </lineage>
</organism>
<evidence type="ECO:0000313" key="1">
    <source>
        <dbReference type="EMBL" id="KAJ8645774.1"/>
    </source>
</evidence>
<proteinExistence type="predicted"/>
<dbReference type="EMBL" id="CM056810">
    <property type="protein sequence ID" value="KAJ8645774.1"/>
    <property type="molecule type" value="Genomic_DNA"/>
</dbReference>
<comment type="caution">
    <text evidence="1">The sequence shown here is derived from an EMBL/GenBank/DDBJ whole genome shotgun (WGS) entry which is preliminary data.</text>
</comment>
<dbReference type="Proteomes" id="UP001234297">
    <property type="component" value="Chromosome 2"/>
</dbReference>
<name>A0ACC2MJ95_PERAE</name>
<keyword evidence="2" id="KW-1185">Reference proteome</keyword>
<evidence type="ECO:0000313" key="2">
    <source>
        <dbReference type="Proteomes" id="UP001234297"/>
    </source>
</evidence>
<sequence>MDLNMNVLRTKSLNFFNLSLETDLTFTYVDEDGDVVTLGDDNDLRDAVIGQHLNPLRITVLSKASKAEASDTKSQSESSASTRATPLRIELPFPINAGVEDALKSVPEPFRNALLKFYNDLISKAASSAPVITELVEYYSKLGALIPNQDGATSSTPMDLNVSAGFDASVDPVDIPKQKPNSSSVGKVPEDDPKGYDDGNSTRGLRTSAPGATPVDLNLNPPREDTPMSGNSAAAVSSDNVNDLMGLNPYPSQASGFAKQSVPKYDATYVLSGENIIQSPPPVAKWKFPSVFTEPDASNIAHDGLRPTGCPFKKSSSQYDSMLRTFHRGIQCDGCGMLPITGSRFKSKVKDDYDLCNICFSEMGNEADYIRIDRASYQSPRIFYPHPRFHGPASHAIHGCGMKHGRPKLESRFIQDVTILDGTLIAPNTPFTKIWRIRNNGTLVWPRGTQLVWIGGDKLGDRVSVELVIPANGFAVNGELDIAVDFIAPSCSGRYISYWRMASPSGQKFGQRVWVLIQVDTGLSSLSDSFRTVLNLNLPPESNGQKGKGKILDVNVKPVDCNPFIPDASHPSQATAESVKPLVDEPLIRSEGFDFQVDNGSVAGGNGAPPASEVSAPVLYPIIDLSEAAPVIEMQAPPPIVTIGDTVEQTLLRELEEMGFKQTDLNKEVLRKNEYDMEQTVDDLCGFAEWDPILGELQEMGFSDRQMNKKLLIKNGGSIKKVVLDLIAGEKE</sequence>
<accession>A0ACC2MJ95</accession>